<organism evidence="3 4">
    <name type="scientific">Bosea vestrisii</name>
    <dbReference type="NCBI Taxonomy" id="151416"/>
    <lineage>
        <taxon>Bacteria</taxon>
        <taxon>Pseudomonadati</taxon>
        <taxon>Pseudomonadota</taxon>
        <taxon>Alphaproteobacteria</taxon>
        <taxon>Hyphomicrobiales</taxon>
        <taxon>Boseaceae</taxon>
        <taxon>Bosea</taxon>
    </lineage>
</organism>
<sequence>MATNMETEIPTDKAGEISREDLYEQVWTTPINHLAAKFGITDFHLARVCSALNVPRPPAGYWQKKAVGRAPPRPELPPALPGDQLSWTKDKPLAAPVKKRVWRTVDRKAATKTARPARHPMLFGVEESFRKSRTTEENEFLRPYKQLLPDIVASEARLARALDLANDIYSTLDRKGHRVLIAPPDQELNRIHIEERETPGKDRKYGRYQFGSIWSPRRPTIIYIGAIPIGLALTEMTERATLRYLDGRYVREDSKLVQSAKPWQLTHSWTTEQDLPCGRFRFVAYSPLAGVDWTASWQETGTASMSTMISAIVQKLESVEDELRALMRAAEEAAVRRRREWEEAQERYRREEDRRRVAEALAESRKQLTDIMEKWAATTAVERFFSEAQSRLGAVDGERRAHLTERLALARSMLGTLDPLAFLAEWLAPEERYKSRYGKPD</sequence>
<accession>A0ABW0HBB4</accession>
<protein>
    <submittedName>
        <fullName evidence="3">Uncharacterized protein</fullName>
    </submittedName>
</protein>
<evidence type="ECO:0000256" key="2">
    <source>
        <dbReference type="SAM" id="MobiDB-lite"/>
    </source>
</evidence>
<dbReference type="EMBL" id="JBHSLV010000026">
    <property type="protein sequence ID" value="MFC5393975.1"/>
    <property type="molecule type" value="Genomic_DNA"/>
</dbReference>
<comment type="caution">
    <text evidence="3">The sequence shown here is derived from an EMBL/GenBank/DDBJ whole genome shotgun (WGS) entry which is preliminary data.</text>
</comment>
<reference evidence="4" key="1">
    <citation type="journal article" date="2019" name="Int. J. Syst. Evol. Microbiol.">
        <title>The Global Catalogue of Microorganisms (GCM) 10K type strain sequencing project: providing services to taxonomists for standard genome sequencing and annotation.</title>
        <authorList>
            <consortium name="The Broad Institute Genomics Platform"/>
            <consortium name="The Broad Institute Genome Sequencing Center for Infectious Disease"/>
            <person name="Wu L."/>
            <person name="Ma J."/>
        </authorList>
    </citation>
    <scope>NUCLEOTIDE SEQUENCE [LARGE SCALE GENOMIC DNA]</scope>
    <source>
        <strain evidence="4">CGMCC 1.16326</strain>
    </source>
</reference>
<feature type="coiled-coil region" evidence="1">
    <location>
        <begin position="309"/>
        <end position="361"/>
    </location>
</feature>
<name>A0ABW0HBB4_9HYPH</name>
<evidence type="ECO:0000256" key="1">
    <source>
        <dbReference type="SAM" id="Coils"/>
    </source>
</evidence>
<keyword evidence="1" id="KW-0175">Coiled coil</keyword>
<dbReference type="Proteomes" id="UP001596104">
    <property type="component" value="Unassembled WGS sequence"/>
</dbReference>
<feature type="compositionally biased region" description="Pro residues" evidence="2">
    <location>
        <begin position="71"/>
        <end position="80"/>
    </location>
</feature>
<feature type="region of interest" description="Disordered" evidence="2">
    <location>
        <begin position="68"/>
        <end position="88"/>
    </location>
</feature>
<proteinExistence type="predicted"/>
<evidence type="ECO:0000313" key="4">
    <source>
        <dbReference type="Proteomes" id="UP001596104"/>
    </source>
</evidence>
<keyword evidence="4" id="KW-1185">Reference proteome</keyword>
<dbReference type="RefSeq" id="WP_377009055.1">
    <property type="nucleotide sequence ID" value="NZ_JBHSLV010000026.1"/>
</dbReference>
<evidence type="ECO:0000313" key="3">
    <source>
        <dbReference type="EMBL" id="MFC5393975.1"/>
    </source>
</evidence>
<gene>
    <name evidence="3" type="ORF">ACFPPC_15130</name>
</gene>